<feature type="region of interest" description="Disordered" evidence="1">
    <location>
        <begin position="1"/>
        <end position="36"/>
    </location>
</feature>
<feature type="compositionally biased region" description="Polar residues" evidence="1">
    <location>
        <begin position="20"/>
        <end position="36"/>
    </location>
</feature>
<feature type="region of interest" description="Disordered" evidence="1">
    <location>
        <begin position="157"/>
        <end position="196"/>
    </location>
</feature>
<dbReference type="EMBL" id="JADNRY010000136">
    <property type="protein sequence ID" value="KAF9063894.1"/>
    <property type="molecule type" value="Genomic_DNA"/>
</dbReference>
<evidence type="ECO:0000256" key="1">
    <source>
        <dbReference type="SAM" id="MobiDB-lite"/>
    </source>
</evidence>
<gene>
    <name evidence="2" type="ORF">BDP27DRAFT_1367664</name>
</gene>
<dbReference type="OrthoDB" id="70161at2759"/>
<comment type="caution">
    <text evidence="2">The sequence shown here is derived from an EMBL/GenBank/DDBJ whole genome shotgun (WGS) entry which is preliminary data.</text>
</comment>
<accession>A0A9P5PIH8</accession>
<protein>
    <submittedName>
        <fullName evidence="2">Uncharacterized protein</fullName>
    </submittedName>
</protein>
<sequence length="322" mass="34637">MPEKGVRQVKAAIGPAEKNSAPNSSANTQPSSAMTNEAQKADQITFHLYTNLLFYVVNDALATAASELGSGKVDKWAPREIQVLLSIPKSITNNQVLVYITPDSSRIPIESKYEYVKNFFTSSSDSGSSSGSVSFSTLSRDTSLHQQRDSMLTLTLSSAGRGSLGRTGVSLPPNSPPRDILRPLQTHSHSRTPSDVDSIAERLDISLPPGNHQNPTHPTHPIPPITRATTTTSTSTRIKPSPASTHPFPGLSFSPSTLYTHKLNIRYQTSSSASHPMRGITGVVAGGSGSNENTFLSLNTRITQNTRKVKQPDYWGAGIELS</sequence>
<name>A0A9P5PIH8_9AGAR</name>
<organism evidence="2 3">
    <name type="scientific">Rhodocollybia butyracea</name>
    <dbReference type="NCBI Taxonomy" id="206335"/>
    <lineage>
        <taxon>Eukaryota</taxon>
        <taxon>Fungi</taxon>
        <taxon>Dikarya</taxon>
        <taxon>Basidiomycota</taxon>
        <taxon>Agaricomycotina</taxon>
        <taxon>Agaricomycetes</taxon>
        <taxon>Agaricomycetidae</taxon>
        <taxon>Agaricales</taxon>
        <taxon>Marasmiineae</taxon>
        <taxon>Omphalotaceae</taxon>
        <taxon>Rhodocollybia</taxon>
    </lineage>
</organism>
<feature type="compositionally biased region" description="Polar residues" evidence="1">
    <location>
        <begin position="185"/>
        <end position="195"/>
    </location>
</feature>
<evidence type="ECO:0000313" key="3">
    <source>
        <dbReference type="Proteomes" id="UP000772434"/>
    </source>
</evidence>
<proteinExistence type="predicted"/>
<keyword evidence="3" id="KW-1185">Reference proteome</keyword>
<dbReference type="AlphaFoldDB" id="A0A9P5PIH8"/>
<evidence type="ECO:0000313" key="2">
    <source>
        <dbReference type="EMBL" id="KAF9063894.1"/>
    </source>
</evidence>
<dbReference type="Proteomes" id="UP000772434">
    <property type="component" value="Unassembled WGS sequence"/>
</dbReference>
<reference evidence="2" key="1">
    <citation type="submission" date="2020-11" db="EMBL/GenBank/DDBJ databases">
        <authorList>
            <consortium name="DOE Joint Genome Institute"/>
            <person name="Ahrendt S."/>
            <person name="Riley R."/>
            <person name="Andreopoulos W."/>
            <person name="Labutti K."/>
            <person name="Pangilinan J."/>
            <person name="Ruiz-Duenas F.J."/>
            <person name="Barrasa J.M."/>
            <person name="Sanchez-Garcia M."/>
            <person name="Camarero S."/>
            <person name="Miyauchi S."/>
            <person name="Serrano A."/>
            <person name="Linde D."/>
            <person name="Babiker R."/>
            <person name="Drula E."/>
            <person name="Ayuso-Fernandez I."/>
            <person name="Pacheco R."/>
            <person name="Padilla G."/>
            <person name="Ferreira P."/>
            <person name="Barriuso J."/>
            <person name="Kellner H."/>
            <person name="Castanera R."/>
            <person name="Alfaro M."/>
            <person name="Ramirez L."/>
            <person name="Pisabarro A.G."/>
            <person name="Kuo A."/>
            <person name="Tritt A."/>
            <person name="Lipzen A."/>
            <person name="He G."/>
            <person name="Yan M."/>
            <person name="Ng V."/>
            <person name="Cullen D."/>
            <person name="Martin F."/>
            <person name="Rosso M.-N."/>
            <person name="Henrissat B."/>
            <person name="Hibbett D."/>
            <person name="Martinez A.T."/>
            <person name="Grigoriev I.V."/>
        </authorList>
    </citation>
    <scope>NUCLEOTIDE SEQUENCE</scope>
    <source>
        <strain evidence="2">AH 40177</strain>
    </source>
</reference>